<dbReference type="Gene3D" id="1.10.10.60">
    <property type="entry name" value="Homeodomain-like"/>
    <property type="match status" value="1"/>
</dbReference>
<proteinExistence type="predicted"/>
<dbReference type="Pfam" id="PF22200">
    <property type="entry name" value="ExsA_N"/>
    <property type="match status" value="1"/>
</dbReference>
<dbReference type="SUPFAM" id="SSF46689">
    <property type="entry name" value="Homeodomain-like"/>
    <property type="match status" value="1"/>
</dbReference>
<organism evidence="5 6">
    <name type="scientific">Autumnicola patrickiae</name>
    <dbReference type="NCBI Taxonomy" id="3075591"/>
    <lineage>
        <taxon>Bacteria</taxon>
        <taxon>Pseudomonadati</taxon>
        <taxon>Bacteroidota</taxon>
        <taxon>Flavobacteriia</taxon>
        <taxon>Flavobacteriales</taxon>
        <taxon>Flavobacteriaceae</taxon>
        <taxon>Autumnicola</taxon>
    </lineage>
</organism>
<reference evidence="5 6" key="1">
    <citation type="submission" date="2023-09" db="EMBL/GenBank/DDBJ databases">
        <authorList>
            <person name="Rey-Velasco X."/>
        </authorList>
    </citation>
    <scope>NUCLEOTIDE SEQUENCE [LARGE SCALE GENOMIC DNA]</scope>
    <source>
        <strain evidence="5 6">F188</strain>
    </source>
</reference>
<evidence type="ECO:0000313" key="6">
    <source>
        <dbReference type="Proteomes" id="UP001261624"/>
    </source>
</evidence>
<dbReference type="PROSITE" id="PS01124">
    <property type="entry name" value="HTH_ARAC_FAMILY_2"/>
    <property type="match status" value="1"/>
</dbReference>
<dbReference type="Pfam" id="PF12833">
    <property type="entry name" value="HTH_18"/>
    <property type="match status" value="1"/>
</dbReference>
<name>A0ABU3E7F0_9FLAO</name>
<dbReference type="SMART" id="SM00342">
    <property type="entry name" value="HTH_ARAC"/>
    <property type="match status" value="1"/>
</dbReference>
<dbReference type="RefSeq" id="WP_311687574.1">
    <property type="nucleotide sequence ID" value="NZ_JAVRHM010000037.1"/>
</dbReference>
<dbReference type="InterPro" id="IPR009057">
    <property type="entry name" value="Homeodomain-like_sf"/>
</dbReference>
<keyword evidence="1" id="KW-0805">Transcription regulation</keyword>
<dbReference type="Proteomes" id="UP001261624">
    <property type="component" value="Unassembled WGS sequence"/>
</dbReference>
<dbReference type="InterPro" id="IPR018060">
    <property type="entry name" value="HTH_AraC"/>
</dbReference>
<gene>
    <name evidence="5" type="ORF">RM549_18790</name>
</gene>
<protein>
    <submittedName>
        <fullName evidence="5">AraC family transcriptional regulator</fullName>
    </submittedName>
</protein>
<comment type="caution">
    <text evidence="5">The sequence shown here is derived from an EMBL/GenBank/DDBJ whole genome shotgun (WGS) entry which is preliminary data.</text>
</comment>
<keyword evidence="2" id="KW-0238">DNA-binding</keyword>
<evidence type="ECO:0000256" key="3">
    <source>
        <dbReference type="ARBA" id="ARBA00023163"/>
    </source>
</evidence>
<dbReference type="EMBL" id="JAVRHM010000037">
    <property type="protein sequence ID" value="MDT0691847.1"/>
    <property type="molecule type" value="Genomic_DNA"/>
</dbReference>
<sequence length="269" mass="31396">MESHQIIQHNILYSCSYQKEQSSEQFLPEHSLGITLSGEAEYFTNEGSYIVKPDTIGLMRRNQLVKKYKKPSATGEPFKMIGVFFNQQTLRRYAAENAMEEQQPYRGKAVIQLTGNPVIKGFFDSLIPYESHPEKLSIQICELKTREAIELLLQIDSSFKNFLFDFKEPYKVDLENFMNLNYQYNVPVGTFAKLTGRSLSTFKRDFSKIFDSPPEKWVQRKRLEMAHYLMAQKKKRPTDVYLEVGFENLSHFSFAFKKHYGFPPSEVCN</sequence>
<evidence type="ECO:0000259" key="4">
    <source>
        <dbReference type="PROSITE" id="PS01124"/>
    </source>
</evidence>
<evidence type="ECO:0000256" key="1">
    <source>
        <dbReference type="ARBA" id="ARBA00023015"/>
    </source>
</evidence>
<evidence type="ECO:0000256" key="2">
    <source>
        <dbReference type="ARBA" id="ARBA00023125"/>
    </source>
</evidence>
<dbReference type="PANTHER" id="PTHR43280:SF2">
    <property type="entry name" value="HTH-TYPE TRANSCRIPTIONAL REGULATOR EXSA"/>
    <property type="match status" value="1"/>
</dbReference>
<accession>A0ABU3E7F0</accession>
<dbReference type="InterPro" id="IPR054015">
    <property type="entry name" value="ExsA-like_N"/>
</dbReference>
<keyword evidence="3" id="KW-0804">Transcription</keyword>
<evidence type="ECO:0000313" key="5">
    <source>
        <dbReference type="EMBL" id="MDT0691847.1"/>
    </source>
</evidence>
<keyword evidence="6" id="KW-1185">Reference proteome</keyword>
<feature type="domain" description="HTH araC/xylS-type" evidence="4">
    <location>
        <begin position="172"/>
        <end position="269"/>
    </location>
</feature>
<dbReference type="PANTHER" id="PTHR43280">
    <property type="entry name" value="ARAC-FAMILY TRANSCRIPTIONAL REGULATOR"/>
    <property type="match status" value="1"/>
</dbReference>